<proteinExistence type="predicted"/>
<name>A0A8R1J0U8_CAEJA</name>
<dbReference type="Gene3D" id="2.30.42.10">
    <property type="match status" value="1"/>
</dbReference>
<dbReference type="GO" id="GO:0007165">
    <property type="term" value="P:signal transduction"/>
    <property type="evidence" value="ECO:0007669"/>
    <property type="project" value="TreeGrafter"/>
</dbReference>
<dbReference type="PANTHER" id="PTHR10316">
    <property type="entry name" value="MEMBRANE ASSOCIATED GUANYLATE KINASE-RELATED"/>
    <property type="match status" value="1"/>
</dbReference>
<sequence length="142" mass="15697">MHFFHINRKTQYERPYGFGGSTATIDQPVKYGTISSSANHNHYSHYNSGTLKSSSSPRDSGFDSSPTRYRKFADPPDGSYDHHAKIFSRSSNPLFTTDPSKLGGEMISTKIVKGAKGLGFTLIGNDASSRGDEFIQVRDLKK</sequence>
<evidence type="ECO:0000313" key="2">
    <source>
        <dbReference type="EnsemblMetazoa" id="CJA41165.1"/>
    </source>
</evidence>
<feature type="compositionally biased region" description="Low complexity" evidence="1">
    <location>
        <begin position="42"/>
        <end position="66"/>
    </location>
</feature>
<feature type="compositionally biased region" description="Basic and acidic residues" evidence="1">
    <location>
        <begin position="71"/>
        <end position="80"/>
    </location>
</feature>
<evidence type="ECO:0000313" key="3">
    <source>
        <dbReference type="Proteomes" id="UP000005237"/>
    </source>
</evidence>
<protein>
    <recommendedName>
        <fullName evidence="4">PDZ domain-containing protein</fullName>
    </recommendedName>
</protein>
<dbReference type="EnsemblMetazoa" id="CJA41165.1">
    <property type="protein sequence ID" value="CJA41165.1"/>
    <property type="gene ID" value="WBGene00217013"/>
</dbReference>
<evidence type="ECO:0000256" key="1">
    <source>
        <dbReference type="SAM" id="MobiDB-lite"/>
    </source>
</evidence>
<dbReference type="AlphaFoldDB" id="A0A8R1J0U8"/>
<feature type="region of interest" description="Disordered" evidence="1">
    <location>
        <begin position="42"/>
        <end position="80"/>
    </location>
</feature>
<accession>A0A8R1J0U8</accession>
<keyword evidence="3" id="KW-1185">Reference proteome</keyword>
<dbReference type="InterPro" id="IPR036034">
    <property type="entry name" value="PDZ_sf"/>
</dbReference>
<reference evidence="2" key="2">
    <citation type="submission" date="2022-06" db="UniProtKB">
        <authorList>
            <consortium name="EnsemblMetazoa"/>
        </authorList>
    </citation>
    <scope>IDENTIFICATION</scope>
    <source>
        <strain evidence="2">DF5081</strain>
    </source>
</reference>
<dbReference type="GO" id="GO:0005737">
    <property type="term" value="C:cytoplasm"/>
    <property type="evidence" value="ECO:0007669"/>
    <property type="project" value="TreeGrafter"/>
</dbReference>
<dbReference type="Proteomes" id="UP000005237">
    <property type="component" value="Unassembled WGS sequence"/>
</dbReference>
<reference evidence="3" key="1">
    <citation type="submission" date="2010-08" db="EMBL/GenBank/DDBJ databases">
        <authorList>
            <consortium name="Caenorhabditis japonica Sequencing Consortium"/>
            <person name="Wilson R.K."/>
        </authorList>
    </citation>
    <scope>NUCLEOTIDE SEQUENCE [LARGE SCALE GENOMIC DNA]</scope>
    <source>
        <strain evidence="3">DF5081</strain>
    </source>
</reference>
<dbReference type="PANTHER" id="PTHR10316:SF40">
    <property type="entry name" value="LD27118P"/>
    <property type="match status" value="1"/>
</dbReference>
<organism evidence="2 3">
    <name type="scientific">Caenorhabditis japonica</name>
    <dbReference type="NCBI Taxonomy" id="281687"/>
    <lineage>
        <taxon>Eukaryota</taxon>
        <taxon>Metazoa</taxon>
        <taxon>Ecdysozoa</taxon>
        <taxon>Nematoda</taxon>
        <taxon>Chromadorea</taxon>
        <taxon>Rhabditida</taxon>
        <taxon>Rhabditina</taxon>
        <taxon>Rhabditomorpha</taxon>
        <taxon>Rhabditoidea</taxon>
        <taxon>Rhabditidae</taxon>
        <taxon>Peloderinae</taxon>
        <taxon>Caenorhabditis</taxon>
    </lineage>
</organism>
<evidence type="ECO:0008006" key="4">
    <source>
        <dbReference type="Google" id="ProtNLM"/>
    </source>
</evidence>